<dbReference type="Pfam" id="PF00583">
    <property type="entry name" value="Acetyltransf_1"/>
    <property type="match status" value="1"/>
</dbReference>
<proteinExistence type="predicted"/>
<evidence type="ECO:0000313" key="2">
    <source>
        <dbReference type="EMBL" id="ADL52124.1"/>
    </source>
</evidence>
<accession>D9SPY8</accession>
<sequence length="151" mass="17270">MEIVKWRGVFQIMVIDKLKAEDIPHLLELYSSLVPFELSIENSFEVYKQMLKDESYHLLVAKEDNELLGSVLGICCKSLTVPFLVIEDVIVKEGLRGKGIGRKLMEALDEFAKKNNCAYSILVSSGFRKEAHKFYENVGFIDSVKGFRKVY</sequence>
<dbReference type="CDD" id="cd04301">
    <property type="entry name" value="NAT_SF"/>
    <property type="match status" value="1"/>
</dbReference>
<dbReference type="PANTHER" id="PTHR13355">
    <property type="entry name" value="GLUCOSAMINE 6-PHOSPHATE N-ACETYLTRANSFERASE"/>
    <property type="match status" value="1"/>
</dbReference>
<dbReference type="Gene3D" id="3.40.630.30">
    <property type="match status" value="1"/>
</dbReference>
<dbReference type="Proteomes" id="UP000002730">
    <property type="component" value="Chromosome"/>
</dbReference>
<dbReference type="PANTHER" id="PTHR13355:SF15">
    <property type="entry name" value="GCN5-RELATED N-ACETYLTRANSFERASE 3, CHLOROPLASTIC"/>
    <property type="match status" value="1"/>
</dbReference>
<keyword evidence="2" id="KW-0808">Transferase</keyword>
<dbReference type="eggNOG" id="COG0456">
    <property type="taxonomic scope" value="Bacteria"/>
</dbReference>
<dbReference type="InterPro" id="IPR039143">
    <property type="entry name" value="GNPNAT1-like"/>
</dbReference>
<dbReference type="STRING" id="573061.Clocel_2408"/>
<reference evidence="2 3" key="1">
    <citation type="submission" date="2010-08" db="EMBL/GenBank/DDBJ databases">
        <title>Complete sequence of Clostridium cellulovorans 743B.</title>
        <authorList>
            <consortium name="US DOE Joint Genome Institute"/>
            <person name="Lucas S."/>
            <person name="Copeland A."/>
            <person name="Lapidus A."/>
            <person name="Cheng J.-F."/>
            <person name="Bruce D."/>
            <person name="Goodwin L."/>
            <person name="Pitluck S."/>
            <person name="Chertkov O."/>
            <person name="Detter J.C."/>
            <person name="Han C."/>
            <person name="Tapia R."/>
            <person name="Land M."/>
            <person name="Hauser L."/>
            <person name="Chang Y.-J."/>
            <person name="Jeffries C."/>
            <person name="Kyrpides N."/>
            <person name="Ivanova N."/>
            <person name="Mikhailova N."/>
            <person name="Hemme C.L."/>
            <person name="Woyke T."/>
        </authorList>
    </citation>
    <scope>NUCLEOTIDE SEQUENCE [LARGE SCALE GENOMIC DNA]</scope>
    <source>
        <strain evidence="3">ATCC 35296 / DSM 3052 / OCM 3 / 743B</strain>
    </source>
</reference>
<dbReference type="AlphaFoldDB" id="D9SPY8"/>
<evidence type="ECO:0000259" key="1">
    <source>
        <dbReference type="PROSITE" id="PS51186"/>
    </source>
</evidence>
<protein>
    <submittedName>
        <fullName evidence="2">GCN5-related N-acetyltransferase</fullName>
    </submittedName>
</protein>
<keyword evidence="3" id="KW-1185">Reference proteome</keyword>
<gene>
    <name evidence="2" type="ordered locus">Clocel_2408</name>
</gene>
<dbReference type="PROSITE" id="PS51186">
    <property type="entry name" value="GNAT"/>
    <property type="match status" value="1"/>
</dbReference>
<dbReference type="GO" id="GO:0008080">
    <property type="term" value="F:N-acetyltransferase activity"/>
    <property type="evidence" value="ECO:0007669"/>
    <property type="project" value="TreeGrafter"/>
</dbReference>
<dbReference type="KEGG" id="ccb:Clocel_2408"/>
<organism evidence="2 3">
    <name type="scientific">Clostridium cellulovorans (strain ATCC 35296 / DSM 3052 / OCM 3 / 743B)</name>
    <dbReference type="NCBI Taxonomy" id="573061"/>
    <lineage>
        <taxon>Bacteria</taxon>
        <taxon>Bacillati</taxon>
        <taxon>Bacillota</taxon>
        <taxon>Clostridia</taxon>
        <taxon>Eubacteriales</taxon>
        <taxon>Clostridiaceae</taxon>
        <taxon>Clostridium</taxon>
    </lineage>
</organism>
<feature type="domain" description="N-acetyltransferase" evidence="1">
    <location>
        <begin position="13"/>
        <end position="151"/>
    </location>
</feature>
<name>D9SPY8_CLOC7</name>
<dbReference type="EMBL" id="CP002160">
    <property type="protein sequence ID" value="ADL52124.1"/>
    <property type="molecule type" value="Genomic_DNA"/>
</dbReference>
<dbReference type="InterPro" id="IPR016181">
    <property type="entry name" value="Acyl_CoA_acyltransferase"/>
</dbReference>
<evidence type="ECO:0000313" key="3">
    <source>
        <dbReference type="Proteomes" id="UP000002730"/>
    </source>
</evidence>
<dbReference type="HOGENOM" id="CLU_013985_34_6_9"/>
<dbReference type="InterPro" id="IPR000182">
    <property type="entry name" value="GNAT_dom"/>
</dbReference>
<dbReference type="SUPFAM" id="SSF55729">
    <property type="entry name" value="Acyl-CoA N-acyltransferases (Nat)"/>
    <property type="match status" value="1"/>
</dbReference>